<evidence type="ECO:0000256" key="1">
    <source>
        <dbReference type="SAM" id="SignalP"/>
    </source>
</evidence>
<reference evidence="2 3" key="1">
    <citation type="submission" date="2019-05" db="EMBL/GenBank/DDBJ databases">
        <title>Another draft genome of Portunus trituberculatus and its Hox gene families provides insights of decapod evolution.</title>
        <authorList>
            <person name="Jeong J.-H."/>
            <person name="Song I."/>
            <person name="Kim S."/>
            <person name="Choi T."/>
            <person name="Kim D."/>
            <person name="Ryu S."/>
            <person name="Kim W."/>
        </authorList>
    </citation>
    <scope>NUCLEOTIDE SEQUENCE [LARGE SCALE GENOMIC DNA]</scope>
    <source>
        <tissue evidence="2">Muscle</tissue>
    </source>
</reference>
<dbReference type="AlphaFoldDB" id="A0A5B7HNN4"/>
<sequence length="34" mass="3427">MQAALCALLLVSGALAAGTPSTQPSPLFLRVLCL</sequence>
<feature type="chain" id="PRO_5023115958" evidence="1">
    <location>
        <begin position="17"/>
        <end position="34"/>
    </location>
</feature>
<dbReference type="Proteomes" id="UP000324222">
    <property type="component" value="Unassembled WGS sequence"/>
</dbReference>
<evidence type="ECO:0000313" key="2">
    <source>
        <dbReference type="EMBL" id="MPC74541.1"/>
    </source>
</evidence>
<organism evidence="2 3">
    <name type="scientific">Portunus trituberculatus</name>
    <name type="common">Swimming crab</name>
    <name type="synonym">Neptunus trituberculatus</name>
    <dbReference type="NCBI Taxonomy" id="210409"/>
    <lineage>
        <taxon>Eukaryota</taxon>
        <taxon>Metazoa</taxon>
        <taxon>Ecdysozoa</taxon>
        <taxon>Arthropoda</taxon>
        <taxon>Crustacea</taxon>
        <taxon>Multicrustacea</taxon>
        <taxon>Malacostraca</taxon>
        <taxon>Eumalacostraca</taxon>
        <taxon>Eucarida</taxon>
        <taxon>Decapoda</taxon>
        <taxon>Pleocyemata</taxon>
        <taxon>Brachyura</taxon>
        <taxon>Eubrachyura</taxon>
        <taxon>Portunoidea</taxon>
        <taxon>Portunidae</taxon>
        <taxon>Portuninae</taxon>
        <taxon>Portunus</taxon>
    </lineage>
</organism>
<keyword evidence="1" id="KW-0732">Signal</keyword>
<comment type="caution">
    <text evidence="2">The sequence shown here is derived from an EMBL/GenBank/DDBJ whole genome shotgun (WGS) entry which is preliminary data.</text>
</comment>
<accession>A0A5B7HNN4</accession>
<proteinExistence type="predicted"/>
<protein>
    <submittedName>
        <fullName evidence="2">Uncharacterized protein</fullName>
    </submittedName>
</protein>
<name>A0A5B7HNN4_PORTR</name>
<evidence type="ECO:0000313" key="3">
    <source>
        <dbReference type="Proteomes" id="UP000324222"/>
    </source>
</evidence>
<keyword evidence="3" id="KW-1185">Reference proteome</keyword>
<feature type="signal peptide" evidence="1">
    <location>
        <begin position="1"/>
        <end position="16"/>
    </location>
</feature>
<dbReference type="EMBL" id="VSRR010039123">
    <property type="protein sequence ID" value="MPC74541.1"/>
    <property type="molecule type" value="Genomic_DNA"/>
</dbReference>
<gene>
    <name evidence="2" type="ORF">E2C01_068901</name>
</gene>